<feature type="binding site" evidence="4">
    <location>
        <begin position="138"/>
        <end position="142"/>
    </location>
    <ligand>
        <name>3'-phosphoadenylyl sulfate</name>
        <dbReference type="ChEBI" id="CHEBI:58339"/>
    </ligand>
</feature>
<dbReference type="EMBL" id="JBICBT010000258">
    <property type="protein sequence ID" value="KAL3119056.1"/>
    <property type="molecule type" value="Genomic_DNA"/>
</dbReference>
<dbReference type="FunFam" id="3.40.50.300:FF:002997">
    <property type="entry name" value="Sulfotransferase"/>
    <property type="match status" value="1"/>
</dbReference>
<dbReference type="PANTHER" id="PTHR10605:SF65">
    <property type="entry name" value="GH20068P"/>
    <property type="match status" value="1"/>
</dbReference>
<proteinExistence type="predicted"/>
<reference evidence="7 8" key="1">
    <citation type="submission" date="2024-10" db="EMBL/GenBank/DDBJ databases">
        <authorList>
            <person name="Kim D."/>
        </authorList>
    </citation>
    <scope>NUCLEOTIDE SEQUENCE [LARGE SCALE GENOMIC DNA]</scope>
    <source>
        <strain evidence="7">BH-2024</strain>
    </source>
</reference>
<evidence type="ECO:0000313" key="7">
    <source>
        <dbReference type="EMBL" id="KAL3119056.1"/>
    </source>
</evidence>
<evidence type="ECO:0000259" key="6">
    <source>
        <dbReference type="Pfam" id="PF00685"/>
    </source>
</evidence>
<organism evidence="7 8">
    <name type="scientific">Heterodera trifolii</name>
    <dbReference type="NCBI Taxonomy" id="157864"/>
    <lineage>
        <taxon>Eukaryota</taxon>
        <taxon>Metazoa</taxon>
        <taxon>Ecdysozoa</taxon>
        <taxon>Nematoda</taxon>
        <taxon>Chromadorea</taxon>
        <taxon>Rhabditida</taxon>
        <taxon>Tylenchina</taxon>
        <taxon>Tylenchomorpha</taxon>
        <taxon>Tylenchoidea</taxon>
        <taxon>Heteroderidae</taxon>
        <taxon>Heteroderinae</taxon>
        <taxon>Heterodera</taxon>
    </lineage>
</organism>
<feature type="domain" description="Sulfotransferase" evidence="6">
    <location>
        <begin position="129"/>
        <end position="338"/>
    </location>
</feature>
<dbReference type="SUPFAM" id="SSF52540">
    <property type="entry name" value="P-loop containing nucleoside triphosphate hydrolases"/>
    <property type="match status" value="1"/>
</dbReference>
<keyword evidence="5" id="KW-1015">Disulfide bond</keyword>
<evidence type="ECO:0000256" key="2">
    <source>
        <dbReference type="ARBA" id="ARBA00023180"/>
    </source>
</evidence>
<dbReference type="Gene3D" id="3.40.50.300">
    <property type="entry name" value="P-loop containing nucleotide triphosphate hydrolases"/>
    <property type="match status" value="1"/>
</dbReference>
<gene>
    <name evidence="7" type="ORF">niasHT_003839</name>
</gene>
<dbReference type="InterPro" id="IPR000863">
    <property type="entry name" value="Sulfotransferase_dom"/>
</dbReference>
<dbReference type="GO" id="GO:0016740">
    <property type="term" value="F:transferase activity"/>
    <property type="evidence" value="ECO:0007669"/>
    <property type="project" value="UniProtKB-KW"/>
</dbReference>
<keyword evidence="8" id="KW-1185">Reference proteome</keyword>
<sequence length="389" mass="45228">MCYSLATIIALSCRAVRLPPPLAHSHDWIPFLAILPTPPSLPLPFRAISLLFRFLSKENNRRSKSVVQIVFLHRRLIPIGISLHFKQKVIPDIKPTAADILHQKINRNESKEWEQRPSSSVSVAERRLPDCLIIGVRKGGTRALLDALALHPRIRVARHEVHFFDRTELFRQGTEWYRKQMPLAKTDEVVVEKTPAYFTSPAVPKRVHSLNSGMKVILIVREPVTRTISDFTQIRQTRIERQKEPIEFQKMAFVNSENGSLALNTKFRPIRNSLYSEHFDRWLEYFSKEQFLVLDGDKFIREPLSQIRLVENFLNIGLGVHTEQLVHNPAKGFYCFRRNRAVPVHCLGRSKGRLQMTVTKQFRRVLASLIRPYNHRFFSQLNTKFAGWE</sequence>
<evidence type="ECO:0000313" key="8">
    <source>
        <dbReference type="Proteomes" id="UP001620626"/>
    </source>
</evidence>
<name>A0ABD2LV15_9BILA</name>
<evidence type="ECO:0000256" key="1">
    <source>
        <dbReference type="ARBA" id="ARBA00022679"/>
    </source>
</evidence>
<dbReference type="AlphaFoldDB" id="A0ABD2LV15"/>
<feature type="active site" description="For sulfotransferase activity" evidence="3">
    <location>
        <position position="138"/>
    </location>
</feature>
<keyword evidence="1" id="KW-0808">Transferase</keyword>
<dbReference type="Proteomes" id="UP001620626">
    <property type="component" value="Unassembled WGS sequence"/>
</dbReference>
<accession>A0ABD2LV15</accession>
<feature type="binding site" evidence="4">
    <location>
        <position position="221"/>
    </location>
    <ligand>
        <name>3'-phosphoadenylyl sulfate</name>
        <dbReference type="ChEBI" id="CHEBI:58339"/>
    </ligand>
</feature>
<feature type="binding site" evidence="4">
    <location>
        <position position="334"/>
    </location>
    <ligand>
        <name>3'-phosphoadenylyl sulfate</name>
        <dbReference type="ChEBI" id="CHEBI:58339"/>
    </ligand>
</feature>
<comment type="caution">
    <text evidence="7">The sequence shown here is derived from an EMBL/GenBank/DDBJ whole genome shotgun (WGS) entry which is preliminary data.</text>
</comment>
<evidence type="ECO:0000256" key="5">
    <source>
        <dbReference type="PIRSR" id="PIRSR637359-3"/>
    </source>
</evidence>
<protein>
    <recommendedName>
        <fullName evidence="6">Sulfotransferase domain-containing protein</fullName>
    </recommendedName>
</protein>
<evidence type="ECO:0000256" key="4">
    <source>
        <dbReference type="PIRSR" id="PIRSR637359-2"/>
    </source>
</evidence>
<dbReference type="InterPro" id="IPR037359">
    <property type="entry name" value="NST/OST"/>
</dbReference>
<dbReference type="InterPro" id="IPR027417">
    <property type="entry name" value="P-loop_NTPase"/>
</dbReference>
<evidence type="ECO:0000256" key="3">
    <source>
        <dbReference type="PIRSR" id="PIRSR637359-1"/>
    </source>
</evidence>
<keyword evidence="2" id="KW-0325">Glycoprotein</keyword>
<feature type="binding site" evidence="4">
    <location>
        <position position="229"/>
    </location>
    <ligand>
        <name>3'-phosphoadenylyl sulfate</name>
        <dbReference type="ChEBI" id="CHEBI:58339"/>
    </ligand>
</feature>
<dbReference type="Pfam" id="PF00685">
    <property type="entry name" value="Sulfotransfer_1"/>
    <property type="match status" value="1"/>
</dbReference>
<dbReference type="PANTHER" id="PTHR10605">
    <property type="entry name" value="HEPARAN SULFATE SULFOTRANSFERASE"/>
    <property type="match status" value="1"/>
</dbReference>
<feature type="disulfide bond" evidence="5">
    <location>
        <begin position="335"/>
        <end position="346"/>
    </location>
</feature>